<evidence type="ECO:0000256" key="1">
    <source>
        <dbReference type="ARBA" id="ARBA00004236"/>
    </source>
</evidence>
<evidence type="ECO:0000256" key="4">
    <source>
        <dbReference type="ARBA" id="ARBA00022737"/>
    </source>
</evidence>
<evidence type="ECO:0000256" key="6">
    <source>
        <dbReference type="ARBA" id="ARBA00023157"/>
    </source>
</evidence>
<keyword evidence="12" id="KW-1185">Reference proteome</keyword>
<keyword evidence="2" id="KW-1003">Cell membrane</keyword>
<dbReference type="GO" id="GO:0005886">
    <property type="term" value="C:plasma membrane"/>
    <property type="evidence" value="ECO:0007669"/>
    <property type="project" value="UniProtKB-SubCell"/>
</dbReference>
<evidence type="ECO:0000256" key="7">
    <source>
        <dbReference type="ARBA" id="ARBA00023180"/>
    </source>
</evidence>
<gene>
    <name evidence="11" type="ORF">GEV33_005548</name>
</gene>
<evidence type="ECO:0000256" key="9">
    <source>
        <dbReference type="SAM" id="MobiDB-lite"/>
    </source>
</evidence>
<dbReference type="PANTHER" id="PTHR12231:SF87">
    <property type="entry name" value="DPR-INTERACTING PROTEIN BETA, ISOFORM C"/>
    <property type="match status" value="1"/>
</dbReference>
<dbReference type="InterPro" id="IPR003599">
    <property type="entry name" value="Ig_sub"/>
</dbReference>
<comment type="subcellular location">
    <subcellularLocation>
        <location evidence="1">Cell membrane</location>
    </subcellularLocation>
</comment>
<evidence type="ECO:0000256" key="2">
    <source>
        <dbReference type="ARBA" id="ARBA00022475"/>
    </source>
</evidence>
<dbReference type="InterPro" id="IPR036179">
    <property type="entry name" value="Ig-like_dom_sf"/>
</dbReference>
<evidence type="ECO:0000259" key="10">
    <source>
        <dbReference type="PROSITE" id="PS50835"/>
    </source>
</evidence>
<dbReference type="InterPro" id="IPR013098">
    <property type="entry name" value="Ig_I-set"/>
</dbReference>
<evidence type="ECO:0000313" key="11">
    <source>
        <dbReference type="EMBL" id="KAH0817243.1"/>
    </source>
</evidence>
<dbReference type="InterPro" id="IPR003598">
    <property type="entry name" value="Ig_sub2"/>
</dbReference>
<evidence type="ECO:0000256" key="5">
    <source>
        <dbReference type="ARBA" id="ARBA00023136"/>
    </source>
</evidence>
<sequence length="834" mass="93001">MYSCVRLLVLFLGRQRAGKTPALVVPENFSCLSFSSACPSLRPAFPKTATNYNIDAALPECSALHVTGTKLFKYEQTRVNKAHACSHLIVRNETGLNRLHLLGYIKKKSQRLHHFYNPTFEQCWARSSQIAGVSGFEPDFLYPLENITVAQGRDATFTCVVNNLGGYRVSGDLATARVAWIKADTKAILAIHEHVITNNARLSVTHNDFNTWTLNIRNVKREDRGQYMCQVNTDPMKMQTAFLEVVIPPDIVYEETSGDMMVPEGGSAKLICKARGYPKPRIVWRREDGGAIVARGGPGGRAERQLSVEGEMLTLTKVTRSEMGAYLCIAANGVPPSVSKRMMLHVHFQVDRWTRRAEINLDTFQMITVNHYRIECDQYLTPKVQGGSQLRGPIKSMSSRSSSTYIMKAYHGRYESVVFRHISQDGAAITGDICRGISPRERRRRRWRDVGCGRTVCTSVTPQASAWARTGIIVTTHSIFVQFPLAIRSLFPAYCGKGGALRLTPLTDDANPSVAVHPLIQVPNQLVGAPVNTDVTLQCHVEASPKAINYWTRESGEMIITNDKYYMTEINNSYYSVQMKLVIRRFHKSDLGGYKCISKNSIGDAEGNIRLYEMEIQERADSDDENMEEDVETENTEKRLYNGFQGPLTETEESSLQPNISSGSSGSTSDTVLRSGALLLDVLIQVYVCSPRFGPSRPDAYDDRNTTTHSLGNIANRKTCFSHTNNLTPVKIVQEGSILSYALPVESHAFDLYLVMDQADINHSEWSLVACRPLIRITSVGEGIRSCLDPLGLFPGFLTSRLPAFSPSRRLDVHPLAYPDECQSFDVASNTHLQ</sequence>
<comment type="caution">
    <text evidence="11">The sequence shown here is derived from an EMBL/GenBank/DDBJ whole genome shotgun (WGS) entry which is preliminary data.</text>
</comment>
<dbReference type="SMART" id="SM00409">
    <property type="entry name" value="IG"/>
    <property type="match status" value="3"/>
</dbReference>
<name>A0A8J6HN21_TENMO</name>
<dbReference type="PANTHER" id="PTHR12231">
    <property type="entry name" value="CTX-RELATED TYPE I TRANSMEMBRANE PROTEIN"/>
    <property type="match status" value="1"/>
</dbReference>
<dbReference type="PROSITE" id="PS50835">
    <property type="entry name" value="IG_LIKE"/>
    <property type="match status" value="3"/>
</dbReference>
<dbReference type="AlphaFoldDB" id="A0A8J6HN21"/>
<dbReference type="InterPro" id="IPR051170">
    <property type="entry name" value="Neural/epithelial_adhesion"/>
</dbReference>
<keyword evidence="4" id="KW-0677">Repeat</keyword>
<proteinExistence type="predicted"/>
<dbReference type="Gene3D" id="2.60.40.10">
    <property type="entry name" value="Immunoglobulins"/>
    <property type="match status" value="3"/>
</dbReference>
<reference evidence="11" key="2">
    <citation type="submission" date="2021-08" db="EMBL/GenBank/DDBJ databases">
        <authorList>
            <person name="Eriksson T."/>
        </authorList>
    </citation>
    <scope>NUCLEOTIDE SEQUENCE</scope>
    <source>
        <strain evidence="11">Stoneville</strain>
        <tissue evidence="11">Whole head</tissue>
    </source>
</reference>
<dbReference type="InterPro" id="IPR013783">
    <property type="entry name" value="Ig-like_fold"/>
</dbReference>
<feature type="region of interest" description="Disordered" evidence="9">
    <location>
        <begin position="650"/>
        <end position="669"/>
    </location>
</feature>
<dbReference type="GO" id="GO:0043005">
    <property type="term" value="C:neuron projection"/>
    <property type="evidence" value="ECO:0007669"/>
    <property type="project" value="TreeGrafter"/>
</dbReference>
<dbReference type="SMART" id="SM00408">
    <property type="entry name" value="IGc2"/>
    <property type="match status" value="3"/>
</dbReference>
<feature type="domain" description="Ig-like" evidence="10">
    <location>
        <begin position="512"/>
        <end position="612"/>
    </location>
</feature>
<dbReference type="InterPro" id="IPR007110">
    <property type="entry name" value="Ig-like_dom"/>
</dbReference>
<keyword evidence="6" id="KW-1015">Disulfide bond</keyword>
<keyword evidence="7" id="KW-0325">Glycoprotein</keyword>
<feature type="domain" description="Ig-like" evidence="10">
    <location>
        <begin position="249"/>
        <end position="339"/>
    </location>
</feature>
<dbReference type="EMBL" id="JABDTM020019994">
    <property type="protein sequence ID" value="KAH0817243.1"/>
    <property type="molecule type" value="Genomic_DNA"/>
</dbReference>
<evidence type="ECO:0000313" key="12">
    <source>
        <dbReference type="Proteomes" id="UP000719412"/>
    </source>
</evidence>
<keyword evidence="5" id="KW-0472">Membrane</keyword>
<dbReference type="Proteomes" id="UP000719412">
    <property type="component" value="Unassembled WGS sequence"/>
</dbReference>
<organism evidence="11 12">
    <name type="scientific">Tenebrio molitor</name>
    <name type="common">Yellow mealworm beetle</name>
    <dbReference type="NCBI Taxonomy" id="7067"/>
    <lineage>
        <taxon>Eukaryota</taxon>
        <taxon>Metazoa</taxon>
        <taxon>Ecdysozoa</taxon>
        <taxon>Arthropoda</taxon>
        <taxon>Hexapoda</taxon>
        <taxon>Insecta</taxon>
        <taxon>Pterygota</taxon>
        <taxon>Neoptera</taxon>
        <taxon>Endopterygota</taxon>
        <taxon>Coleoptera</taxon>
        <taxon>Polyphaga</taxon>
        <taxon>Cucujiformia</taxon>
        <taxon>Tenebrionidae</taxon>
        <taxon>Tenebrio</taxon>
    </lineage>
</organism>
<protein>
    <recommendedName>
        <fullName evidence="10">Ig-like domain-containing protein</fullName>
    </recommendedName>
</protein>
<evidence type="ECO:0000256" key="3">
    <source>
        <dbReference type="ARBA" id="ARBA00022729"/>
    </source>
</evidence>
<feature type="domain" description="Ig-like" evidence="10">
    <location>
        <begin position="138"/>
        <end position="239"/>
    </location>
</feature>
<accession>A0A8J6HN21</accession>
<reference evidence="11" key="1">
    <citation type="journal article" date="2020" name="J Insects Food Feed">
        <title>The yellow mealworm (Tenebrio molitor) genome: a resource for the emerging insects as food and feed industry.</title>
        <authorList>
            <person name="Eriksson T."/>
            <person name="Andere A."/>
            <person name="Kelstrup H."/>
            <person name="Emery V."/>
            <person name="Picard C."/>
        </authorList>
    </citation>
    <scope>NUCLEOTIDE SEQUENCE</scope>
    <source>
        <strain evidence="11">Stoneville</strain>
        <tissue evidence="11">Whole head</tissue>
    </source>
</reference>
<dbReference type="Pfam" id="PF13927">
    <property type="entry name" value="Ig_3"/>
    <property type="match status" value="1"/>
</dbReference>
<keyword evidence="3" id="KW-0732">Signal</keyword>
<evidence type="ECO:0000256" key="8">
    <source>
        <dbReference type="ARBA" id="ARBA00023319"/>
    </source>
</evidence>
<dbReference type="SUPFAM" id="SSF48726">
    <property type="entry name" value="Immunoglobulin"/>
    <property type="match status" value="3"/>
</dbReference>
<keyword evidence="8" id="KW-0393">Immunoglobulin domain</keyword>
<dbReference type="FunFam" id="2.60.40.10:FF:000328">
    <property type="entry name" value="CLUMA_CG000981, isoform A"/>
    <property type="match status" value="1"/>
</dbReference>
<dbReference type="FunFam" id="2.60.40.10:FF:000376">
    <property type="entry name" value="CLUMA_CG000981, isoform A"/>
    <property type="match status" value="1"/>
</dbReference>
<dbReference type="Pfam" id="PF07679">
    <property type="entry name" value="I-set"/>
    <property type="match status" value="2"/>
</dbReference>
<feature type="compositionally biased region" description="Low complexity" evidence="9">
    <location>
        <begin position="654"/>
        <end position="669"/>
    </location>
</feature>